<evidence type="ECO:0000256" key="1">
    <source>
        <dbReference type="ARBA" id="ARBA00004651"/>
    </source>
</evidence>
<dbReference type="PANTHER" id="PTHR33452">
    <property type="entry name" value="OXIDOREDUCTASE CATD-RELATED"/>
    <property type="match status" value="1"/>
</dbReference>
<keyword evidence="3" id="KW-1003">Cell membrane</keyword>
<evidence type="ECO:0000313" key="9">
    <source>
        <dbReference type="Proteomes" id="UP000323046"/>
    </source>
</evidence>
<name>A0A5P2BL48_STRVZ</name>
<comment type="subcellular location">
    <subcellularLocation>
        <location evidence="1">Cell membrane</location>
        <topology evidence="1">Multi-pass membrane protein</topology>
    </subcellularLocation>
</comment>
<evidence type="ECO:0000313" key="8">
    <source>
        <dbReference type="EMBL" id="QES31215.1"/>
    </source>
</evidence>
<dbReference type="Pfam" id="PF07681">
    <property type="entry name" value="DoxX"/>
    <property type="match status" value="1"/>
</dbReference>
<evidence type="ECO:0000256" key="4">
    <source>
        <dbReference type="ARBA" id="ARBA00022692"/>
    </source>
</evidence>
<keyword evidence="6" id="KW-0472">Membrane</keyword>
<organism evidence="8 9">
    <name type="scientific">Streptomyces venezuelae</name>
    <dbReference type="NCBI Taxonomy" id="54571"/>
    <lineage>
        <taxon>Bacteria</taxon>
        <taxon>Bacillati</taxon>
        <taxon>Actinomycetota</taxon>
        <taxon>Actinomycetes</taxon>
        <taxon>Kitasatosporales</taxon>
        <taxon>Streptomycetaceae</taxon>
        <taxon>Streptomyces</taxon>
    </lineage>
</organism>
<dbReference type="AlphaFoldDB" id="A0A5P2BL48"/>
<evidence type="ECO:0000256" key="2">
    <source>
        <dbReference type="ARBA" id="ARBA00006679"/>
    </source>
</evidence>
<dbReference type="EMBL" id="CP029193">
    <property type="protein sequence ID" value="QES31215.1"/>
    <property type="molecule type" value="Genomic_DNA"/>
</dbReference>
<sequence>MAVLRKCARPMLASVFVTGGLQTLRDPRRAAPAAEPVVAPVASRIPWLTEDPERLVRINGAVQLGAGLMLATGRVPRVAALALAGTLVPTTLAGHAWWKEKDPEQRAAQRTQFTKNLSLFGGLLVAAADTHGKPSVAYRTRTAAATGRKAARRTRRDATKALSGAAGNAKGTVRSLTGSAQKSVARQQKAVARRF</sequence>
<keyword evidence="5" id="KW-1133">Transmembrane helix</keyword>
<feature type="region of interest" description="Disordered" evidence="7">
    <location>
        <begin position="152"/>
        <end position="195"/>
    </location>
</feature>
<accession>A0A5P2BL48</accession>
<dbReference type="InterPro" id="IPR051907">
    <property type="entry name" value="DoxX-like_oxidoreductase"/>
</dbReference>
<feature type="compositionally biased region" description="Polar residues" evidence="7">
    <location>
        <begin position="174"/>
        <end position="186"/>
    </location>
</feature>
<dbReference type="InterPro" id="IPR032808">
    <property type="entry name" value="DoxX"/>
</dbReference>
<dbReference type="OrthoDB" id="329282at2"/>
<dbReference type="RefSeq" id="WP_150175390.1">
    <property type="nucleotide sequence ID" value="NZ_CP029193.1"/>
</dbReference>
<evidence type="ECO:0000256" key="5">
    <source>
        <dbReference type="ARBA" id="ARBA00022989"/>
    </source>
</evidence>
<keyword evidence="9" id="KW-1185">Reference proteome</keyword>
<comment type="similarity">
    <text evidence="2">Belongs to the DoxX family.</text>
</comment>
<dbReference type="GO" id="GO:0005886">
    <property type="term" value="C:plasma membrane"/>
    <property type="evidence" value="ECO:0007669"/>
    <property type="project" value="UniProtKB-SubCell"/>
</dbReference>
<proteinExistence type="inferred from homology"/>
<dbReference type="PANTHER" id="PTHR33452:SF1">
    <property type="entry name" value="INNER MEMBRANE PROTEIN YPHA-RELATED"/>
    <property type="match status" value="1"/>
</dbReference>
<keyword evidence="4" id="KW-0812">Transmembrane</keyword>
<evidence type="ECO:0000256" key="7">
    <source>
        <dbReference type="SAM" id="MobiDB-lite"/>
    </source>
</evidence>
<evidence type="ECO:0000256" key="3">
    <source>
        <dbReference type="ARBA" id="ARBA00022475"/>
    </source>
</evidence>
<protein>
    <submittedName>
        <fullName evidence="8">DoxX family protein</fullName>
    </submittedName>
</protein>
<dbReference type="Proteomes" id="UP000323046">
    <property type="component" value="Chromosome"/>
</dbReference>
<reference evidence="8 9" key="1">
    <citation type="submission" date="2018-05" db="EMBL/GenBank/DDBJ databases">
        <title>Streptomyces venezuelae.</title>
        <authorList>
            <person name="Kim W."/>
            <person name="Lee N."/>
            <person name="Cho B.-K."/>
        </authorList>
    </citation>
    <scope>NUCLEOTIDE SEQUENCE [LARGE SCALE GENOMIC DNA]</scope>
    <source>
        <strain evidence="8 9">ATCC 14583</strain>
    </source>
</reference>
<evidence type="ECO:0000256" key="6">
    <source>
        <dbReference type="ARBA" id="ARBA00023136"/>
    </source>
</evidence>
<gene>
    <name evidence="8" type="ORF">DEJ47_02620</name>
</gene>